<feature type="transmembrane region" description="Helical" evidence="1">
    <location>
        <begin position="285"/>
        <end position="305"/>
    </location>
</feature>
<dbReference type="InterPro" id="IPR011701">
    <property type="entry name" value="MFS"/>
</dbReference>
<sequence>MSNVVRSRLQVQGWKGYTALILLWQVTASICFYSVYAVTPFIRDEFGISATYIGVMMTTLTLGYTLFLLPVGSIIDEYGEDRALVLGLLGLAVGAVGVTAAPTYLTLLAAVFILGAFYATAMPGTNKAVFNAIPADRLNTSMGIKQVGVTAGSGISAVLVPWFGAAHFGWEVAFLLAAGWAVIISVVFWMIYDAGSRGGDSDRHGIRGHLANPEYVLLAAAGFALGAGLFTTIGYTILYVDENVGASVVLAGVTLAAAQVFGSAGRIGFGWLADYLSMPLTASTLRILCLQAGASAVLFLAVTFVDSPTVALVLFSLLGFFVLGFTGVYYSCIGSLVPTEEMGSATAGGQIALNCGALLAPPAFGLIVDTRSYEAAWTMLAGASFVALVFLVVLLWRTHRDN</sequence>
<feature type="transmembrane region" description="Helical" evidence="1">
    <location>
        <begin position="375"/>
        <end position="396"/>
    </location>
</feature>
<feature type="transmembrane region" description="Helical" evidence="1">
    <location>
        <begin position="21"/>
        <end position="42"/>
    </location>
</feature>
<dbReference type="Gene3D" id="1.20.1250.20">
    <property type="entry name" value="MFS general substrate transporter like domains"/>
    <property type="match status" value="2"/>
</dbReference>
<organism evidence="3 4">
    <name type="scientific">Natronorubrum sulfidifaciens JCM 14089</name>
    <dbReference type="NCBI Taxonomy" id="1230460"/>
    <lineage>
        <taxon>Archaea</taxon>
        <taxon>Methanobacteriati</taxon>
        <taxon>Methanobacteriota</taxon>
        <taxon>Stenosarchaea group</taxon>
        <taxon>Halobacteria</taxon>
        <taxon>Halobacteriales</taxon>
        <taxon>Natrialbaceae</taxon>
        <taxon>Natronorubrum</taxon>
    </lineage>
</organism>
<feature type="transmembrane region" description="Helical" evidence="1">
    <location>
        <begin position="215"/>
        <end position="238"/>
    </location>
</feature>
<dbReference type="PROSITE" id="PS50850">
    <property type="entry name" value="MFS"/>
    <property type="match status" value="1"/>
</dbReference>
<evidence type="ECO:0000313" key="3">
    <source>
        <dbReference type="EMBL" id="ELY42124.1"/>
    </source>
</evidence>
<keyword evidence="1" id="KW-0472">Membrane</keyword>
<feature type="transmembrane region" description="Helical" evidence="1">
    <location>
        <begin position="147"/>
        <end position="166"/>
    </location>
</feature>
<reference evidence="3 4" key="1">
    <citation type="journal article" date="2014" name="PLoS Genet.">
        <title>Phylogenetically driven sequencing of extremely halophilic archaea reveals strategies for static and dynamic osmo-response.</title>
        <authorList>
            <person name="Becker E.A."/>
            <person name="Seitzer P.M."/>
            <person name="Tritt A."/>
            <person name="Larsen D."/>
            <person name="Krusor M."/>
            <person name="Yao A.I."/>
            <person name="Wu D."/>
            <person name="Madern D."/>
            <person name="Eisen J.A."/>
            <person name="Darling A.E."/>
            <person name="Facciotti M.T."/>
        </authorList>
    </citation>
    <scope>NUCLEOTIDE SEQUENCE [LARGE SCALE GENOMIC DNA]</scope>
    <source>
        <strain evidence="3 4">JCM 14089</strain>
    </source>
</reference>
<feature type="transmembrane region" description="Helical" evidence="1">
    <location>
        <begin position="107"/>
        <end position="126"/>
    </location>
</feature>
<dbReference type="InterPro" id="IPR052952">
    <property type="entry name" value="MFS-Transporter"/>
</dbReference>
<accession>L9VY77</accession>
<evidence type="ECO:0000259" key="2">
    <source>
        <dbReference type="PROSITE" id="PS50850"/>
    </source>
</evidence>
<keyword evidence="4" id="KW-1185">Reference proteome</keyword>
<dbReference type="InterPro" id="IPR020846">
    <property type="entry name" value="MFS_dom"/>
</dbReference>
<feature type="domain" description="Major facilitator superfamily (MFS) profile" evidence="2">
    <location>
        <begin position="17"/>
        <end position="399"/>
    </location>
</feature>
<feature type="transmembrane region" description="Helical" evidence="1">
    <location>
        <begin position="244"/>
        <end position="264"/>
    </location>
</feature>
<dbReference type="OrthoDB" id="306263at2157"/>
<dbReference type="PATRIC" id="fig|1230460.4.peg.3320"/>
<feature type="transmembrane region" description="Helical" evidence="1">
    <location>
        <begin position="311"/>
        <end position="330"/>
    </location>
</feature>
<dbReference type="EMBL" id="AOHX01000047">
    <property type="protein sequence ID" value="ELY42124.1"/>
    <property type="molecule type" value="Genomic_DNA"/>
</dbReference>
<gene>
    <name evidence="3" type="ORF">C495_16288</name>
</gene>
<feature type="transmembrane region" description="Helical" evidence="1">
    <location>
        <begin position="351"/>
        <end position="369"/>
    </location>
</feature>
<keyword evidence="1" id="KW-1133">Transmembrane helix</keyword>
<protein>
    <submittedName>
        <fullName evidence="3">Major facilitator superfamily protein</fullName>
    </submittedName>
</protein>
<dbReference type="STRING" id="1230460.C495_16288"/>
<dbReference type="PANTHER" id="PTHR23527:SF1">
    <property type="entry name" value="BLL3282 PROTEIN"/>
    <property type="match status" value="1"/>
</dbReference>
<dbReference type="RefSeq" id="WP_008164789.1">
    <property type="nucleotide sequence ID" value="NZ_AOHX01000047.1"/>
</dbReference>
<name>L9VY77_9EURY</name>
<dbReference type="InterPro" id="IPR036259">
    <property type="entry name" value="MFS_trans_sf"/>
</dbReference>
<dbReference type="Pfam" id="PF07690">
    <property type="entry name" value="MFS_1"/>
    <property type="match status" value="1"/>
</dbReference>
<evidence type="ECO:0000256" key="1">
    <source>
        <dbReference type="SAM" id="Phobius"/>
    </source>
</evidence>
<dbReference type="AlphaFoldDB" id="L9VY77"/>
<comment type="caution">
    <text evidence="3">The sequence shown here is derived from an EMBL/GenBank/DDBJ whole genome shotgun (WGS) entry which is preliminary data.</text>
</comment>
<feature type="transmembrane region" description="Helical" evidence="1">
    <location>
        <begin position="172"/>
        <end position="194"/>
    </location>
</feature>
<proteinExistence type="predicted"/>
<evidence type="ECO:0000313" key="4">
    <source>
        <dbReference type="Proteomes" id="UP000011661"/>
    </source>
</evidence>
<dbReference type="eggNOG" id="arCOG00130">
    <property type="taxonomic scope" value="Archaea"/>
</dbReference>
<feature type="transmembrane region" description="Helical" evidence="1">
    <location>
        <begin position="83"/>
        <end position="101"/>
    </location>
</feature>
<feature type="transmembrane region" description="Helical" evidence="1">
    <location>
        <begin position="48"/>
        <end position="71"/>
    </location>
</feature>
<dbReference type="SUPFAM" id="SSF103473">
    <property type="entry name" value="MFS general substrate transporter"/>
    <property type="match status" value="1"/>
</dbReference>
<dbReference type="PANTHER" id="PTHR23527">
    <property type="entry name" value="BLL3282 PROTEIN"/>
    <property type="match status" value="1"/>
</dbReference>
<keyword evidence="1" id="KW-0812">Transmembrane</keyword>
<dbReference type="GO" id="GO:0022857">
    <property type="term" value="F:transmembrane transporter activity"/>
    <property type="evidence" value="ECO:0007669"/>
    <property type="project" value="InterPro"/>
</dbReference>
<dbReference type="Proteomes" id="UP000011661">
    <property type="component" value="Unassembled WGS sequence"/>
</dbReference>